<dbReference type="EMBL" id="LR536452">
    <property type="protein sequence ID" value="VFU17511.1"/>
    <property type="molecule type" value="Genomic_DNA"/>
</dbReference>
<evidence type="ECO:0000313" key="2">
    <source>
        <dbReference type="EMBL" id="VFU17511.1"/>
    </source>
</evidence>
<dbReference type="Proteomes" id="UP000294360">
    <property type="component" value="Plasmid 3"/>
</dbReference>
<name>A0A4V6INE3_METTU</name>
<organism evidence="2 3">
    <name type="scientific">Methylocella tundrae</name>
    <dbReference type="NCBI Taxonomy" id="227605"/>
    <lineage>
        <taxon>Bacteria</taxon>
        <taxon>Pseudomonadati</taxon>
        <taxon>Pseudomonadota</taxon>
        <taxon>Alphaproteobacteria</taxon>
        <taxon>Hyphomicrobiales</taxon>
        <taxon>Beijerinckiaceae</taxon>
        <taxon>Methylocella</taxon>
    </lineage>
</organism>
<keyword evidence="2" id="KW-0614">Plasmid</keyword>
<reference evidence="2 3" key="1">
    <citation type="submission" date="2019-03" db="EMBL/GenBank/DDBJ databases">
        <authorList>
            <person name="Kox A.R. M."/>
        </authorList>
    </citation>
    <scope>NUCLEOTIDE SEQUENCE [LARGE SCALE GENOMIC DNA]</scope>
    <source>
        <strain evidence="2">MTUNDRAET4 annotated genome</strain>
        <plasmid evidence="3">3</plasmid>
    </source>
</reference>
<accession>A0A4V6INE3</accession>
<dbReference type="KEGG" id="mtun:MTUNDRAET4_0068.2"/>
<proteinExistence type="predicted"/>
<geneLocation type="plasmid" evidence="2 3">
    <name>3</name>
</geneLocation>
<dbReference type="AlphaFoldDB" id="A0A4V6INE3"/>
<sequence>MKFRVVLVEEVTYEVEVEADDEASAGDAARKRWEESENPTEEFSGPGRRR</sequence>
<protein>
    <submittedName>
        <fullName evidence="2">Uncharacterized protein</fullName>
    </submittedName>
</protein>
<gene>
    <name evidence="2" type="ORF">MTUNDRAET4_0068</name>
</gene>
<feature type="region of interest" description="Disordered" evidence="1">
    <location>
        <begin position="19"/>
        <end position="50"/>
    </location>
</feature>
<evidence type="ECO:0000313" key="3">
    <source>
        <dbReference type="Proteomes" id="UP000294360"/>
    </source>
</evidence>
<evidence type="ECO:0000256" key="1">
    <source>
        <dbReference type="SAM" id="MobiDB-lite"/>
    </source>
</evidence>